<dbReference type="SUPFAM" id="SSF56176">
    <property type="entry name" value="FAD-binding/transporter-associated domain-like"/>
    <property type="match status" value="1"/>
</dbReference>
<proteinExistence type="inferred from homology"/>
<evidence type="ECO:0000313" key="6">
    <source>
        <dbReference type="EMBL" id="QSS63038.1"/>
    </source>
</evidence>
<evidence type="ECO:0000256" key="2">
    <source>
        <dbReference type="ARBA" id="ARBA00022630"/>
    </source>
</evidence>
<dbReference type="Gene3D" id="3.30.465.10">
    <property type="match status" value="1"/>
</dbReference>
<dbReference type="InterPro" id="IPR050416">
    <property type="entry name" value="FAD-linked_Oxidoreductase"/>
</dbReference>
<evidence type="ECO:0000256" key="1">
    <source>
        <dbReference type="ARBA" id="ARBA00005466"/>
    </source>
</evidence>
<evidence type="ECO:0000313" key="7">
    <source>
        <dbReference type="Proteomes" id="UP000663671"/>
    </source>
</evidence>
<accession>A0A8A1M923</accession>
<dbReference type="OrthoDB" id="2151789at2759"/>
<dbReference type="InterPro" id="IPR036318">
    <property type="entry name" value="FAD-bd_PCMH-like_sf"/>
</dbReference>
<dbReference type="EMBL" id="CP069114">
    <property type="protein sequence ID" value="QSS63038.1"/>
    <property type="molecule type" value="Genomic_DNA"/>
</dbReference>
<dbReference type="GO" id="GO:0071949">
    <property type="term" value="F:FAD binding"/>
    <property type="evidence" value="ECO:0007669"/>
    <property type="project" value="InterPro"/>
</dbReference>
<evidence type="ECO:0000259" key="5">
    <source>
        <dbReference type="PROSITE" id="PS51387"/>
    </source>
</evidence>
<evidence type="ECO:0000256" key="4">
    <source>
        <dbReference type="ARBA" id="ARBA00023002"/>
    </source>
</evidence>
<dbReference type="AlphaFoldDB" id="A0A8A1M923"/>
<evidence type="ECO:0000256" key="3">
    <source>
        <dbReference type="ARBA" id="ARBA00022827"/>
    </source>
</evidence>
<organism evidence="6 7">
    <name type="scientific">Ajellomyces capsulatus</name>
    <name type="common">Darling's disease fungus</name>
    <name type="synonym">Histoplasma capsulatum</name>
    <dbReference type="NCBI Taxonomy" id="5037"/>
    <lineage>
        <taxon>Eukaryota</taxon>
        <taxon>Fungi</taxon>
        <taxon>Dikarya</taxon>
        <taxon>Ascomycota</taxon>
        <taxon>Pezizomycotina</taxon>
        <taxon>Eurotiomycetes</taxon>
        <taxon>Eurotiomycetidae</taxon>
        <taxon>Onygenales</taxon>
        <taxon>Ajellomycetaceae</taxon>
        <taxon>Histoplasma</taxon>
    </lineage>
</organism>
<keyword evidence="2" id="KW-0285">Flavoprotein</keyword>
<dbReference type="PROSITE" id="PS51387">
    <property type="entry name" value="FAD_PCMH"/>
    <property type="match status" value="1"/>
</dbReference>
<keyword evidence="3" id="KW-0274">FAD</keyword>
<dbReference type="Pfam" id="PF01565">
    <property type="entry name" value="FAD_binding_4"/>
    <property type="match status" value="1"/>
</dbReference>
<reference evidence="6" key="1">
    <citation type="submission" date="2021-01" db="EMBL/GenBank/DDBJ databases">
        <title>Chromosome-level genome assembly of a human fungal pathogen reveals clustering of transcriptionally co-regulated genes.</title>
        <authorList>
            <person name="Voorhies M."/>
            <person name="Cohen S."/>
            <person name="Shea T.P."/>
            <person name="Petrus S."/>
            <person name="Munoz J.F."/>
            <person name="Poplawski S."/>
            <person name="Goldman W.E."/>
            <person name="Michael T."/>
            <person name="Cuomo C.A."/>
            <person name="Sil A."/>
            <person name="Beyhan S."/>
        </authorList>
    </citation>
    <scope>NUCLEOTIDE SEQUENCE</scope>
    <source>
        <strain evidence="6">WU24</strain>
    </source>
</reference>
<dbReference type="InterPro" id="IPR016166">
    <property type="entry name" value="FAD-bd_PCMH"/>
</dbReference>
<dbReference type="GO" id="GO:0016491">
    <property type="term" value="F:oxidoreductase activity"/>
    <property type="evidence" value="ECO:0007669"/>
    <property type="project" value="UniProtKB-KW"/>
</dbReference>
<dbReference type="VEuPathDB" id="FungiDB:I7I51_00095"/>
<protein>
    <submittedName>
        <fullName evidence="6">FAD binding domain-containing protein</fullName>
    </submittedName>
</protein>
<comment type="similarity">
    <text evidence="1">Belongs to the oxygen-dependent FAD-linked oxidoreductase family.</text>
</comment>
<dbReference type="InterPro" id="IPR016169">
    <property type="entry name" value="FAD-bd_PCMH_sub2"/>
</dbReference>
<keyword evidence="4" id="KW-0560">Oxidoreductase</keyword>
<sequence length="535" mass="59396">MFLAMRLSGYSILISILLGWYGVAFKIPDIGHRHPSAHQSDPLETETIFLNFNERNTAPSRCEFACTYLSKTYADTVAFPGSDNYRQFQASFWSQQQSKTQPMCIFHPKNVSQVSFAMFVITQVNCTFAVRSGGHAPFPGASNIQDGMAFDMRSINDIIVTPDRKTAILGTGNTWYDVYKALEVHDLIAVGARAGDVGVGGHILGGGISFLSNLYGWACDNVINYEVVGAYGGILNIDAQKPEMFFALCGGGNNFGIVTRFTVNIYPQGPMWQGLREFSMDHKQAVLDTYVNLGRAIINDPRSNNGFIAFTVTQEAERIRAHLENADGIPYPPIFAEMEAIPAVFESSKVQYMSEITKALANETPPGSRYTHWTYTFKVDAWLVRFVADTFLATINPLRAIMGIVVECNFQTVTEPMLSQMKGNAFGLSVEGGPYTLLLLSASWPNEADDETIYRAFSNMIQIIKEEANESGVHTNYLFMNYASQFQDVISSYGPDNVQRLRVASYNDDPEGFLRELQPGYFKLNGSAPAELRKG</sequence>
<dbReference type="PANTHER" id="PTHR42973:SF34">
    <property type="entry name" value="FAD BINDING DOMAIN PROTEIN (AFU_ORTHOLOGUE AFUA_3G02770)"/>
    <property type="match status" value="1"/>
</dbReference>
<name>A0A8A1M923_AJECA</name>
<dbReference type="Proteomes" id="UP000663671">
    <property type="component" value="Chromosome 1"/>
</dbReference>
<gene>
    <name evidence="6" type="ORF">I7I51_00095</name>
</gene>
<feature type="domain" description="FAD-binding PCMH-type" evidence="5">
    <location>
        <begin position="98"/>
        <end position="268"/>
    </location>
</feature>
<dbReference type="PANTHER" id="PTHR42973">
    <property type="entry name" value="BINDING OXIDOREDUCTASE, PUTATIVE (AFU_ORTHOLOGUE AFUA_1G17690)-RELATED"/>
    <property type="match status" value="1"/>
</dbReference>
<dbReference type="InterPro" id="IPR006094">
    <property type="entry name" value="Oxid_FAD_bind_N"/>
</dbReference>